<dbReference type="PANTHER" id="PTHR11751:SF29">
    <property type="entry name" value="ALANINE TRANSAMINASE"/>
    <property type="match status" value="1"/>
</dbReference>
<evidence type="ECO:0000313" key="11">
    <source>
        <dbReference type="Proteomes" id="UP000708208"/>
    </source>
</evidence>
<keyword evidence="4" id="KW-0808">Transferase</keyword>
<comment type="similarity">
    <text evidence="7">Belongs to the class-I pyridoxal-phosphate-dependent aminotransferase family. Alanine aminotransferase subfamily.</text>
</comment>
<name>A0A8J2JF23_9HEXA</name>
<evidence type="ECO:0000256" key="6">
    <source>
        <dbReference type="ARBA" id="ARBA00025708"/>
    </source>
</evidence>
<evidence type="ECO:0000256" key="8">
    <source>
        <dbReference type="ARBA" id="ARBA00026106"/>
    </source>
</evidence>
<keyword evidence="5" id="KW-0663">Pyridoxal phosphate</keyword>
<dbReference type="InterPro" id="IPR045088">
    <property type="entry name" value="ALAT1/2-like"/>
</dbReference>
<gene>
    <name evidence="10" type="ORF">AFUS01_LOCUS8575</name>
</gene>
<evidence type="ECO:0000256" key="9">
    <source>
        <dbReference type="ARBA" id="ARBA00047412"/>
    </source>
</evidence>
<evidence type="ECO:0000256" key="3">
    <source>
        <dbReference type="ARBA" id="ARBA00022576"/>
    </source>
</evidence>
<dbReference type="PANTHER" id="PTHR11751">
    <property type="entry name" value="ALANINE AMINOTRANSFERASE"/>
    <property type="match status" value="1"/>
</dbReference>
<keyword evidence="3" id="KW-0032">Aminotransferase</keyword>
<sequence length="161" mass="17954">MVFNEFLSHISVEGWENDGVEIVLPERQLGKTLTFETTNPSILALHNSEYAERGPVISRSIEIDTELRQGDKMPFYFVIKANVGDAHAMGQKPITFLRQVIALVTHPELVQDPKFSEGVKKKALQILGDCRGESAGAYSDARGLQCIRVHVAEYIERRDGG</sequence>
<comment type="pathway">
    <text evidence="6">Amino-acid degradation; L-alanine degradation via transaminase pathway; pyruvate from L-alanine: step 1/1.</text>
</comment>
<evidence type="ECO:0000256" key="4">
    <source>
        <dbReference type="ARBA" id="ARBA00022679"/>
    </source>
</evidence>
<evidence type="ECO:0000256" key="7">
    <source>
        <dbReference type="ARBA" id="ARBA00025785"/>
    </source>
</evidence>
<dbReference type="FunFam" id="1.10.287.1970:FF:000001">
    <property type="entry name" value="Alanine aminotransferase 2"/>
    <property type="match status" value="1"/>
</dbReference>
<evidence type="ECO:0000256" key="2">
    <source>
        <dbReference type="ARBA" id="ARBA00011738"/>
    </source>
</evidence>
<accession>A0A8J2JF23</accession>
<dbReference type="GO" id="GO:0004021">
    <property type="term" value="F:L-alanine:2-oxoglutarate aminotransferase activity"/>
    <property type="evidence" value="ECO:0007669"/>
    <property type="project" value="UniProtKB-EC"/>
</dbReference>
<comment type="catalytic activity">
    <reaction evidence="9">
        <text>L-alanine + 2-oxoglutarate = pyruvate + L-glutamate</text>
        <dbReference type="Rhea" id="RHEA:19453"/>
        <dbReference type="ChEBI" id="CHEBI:15361"/>
        <dbReference type="ChEBI" id="CHEBI:16810"/>
        <dbReference type="ChEBI" id="CHEBI:29985"/>
        <dbReference type="ChEBI" id="CHEBI:57972"/>
        <dbReference type="EC" id="2.6.1.2"/>
    </reaction>
</comment>
<organism evidence="10 11">
    <name type="scientific">Allacma fusca</name>
    <dbReference type="NCBI Taxonomy" id="39272"/>
    <lineage>
        <taxon>Eukaryota</taxon>
        <taxon>Metazoa</taxon>
        <taxon>Ecdysozoa</taxon>
        <taxon>Arthropoda</taxon>
        <taxon>Hexapoda</taxon>
        <taxon>Collembola</taxon>
        <taxon>Symphypleona</taxon>
        <taxon>Sminthuridae</taxon>
        <taxon>Allacma</taxon>
    </lineage>
</organism>
<dbReference type="AlphaFoldDB" id="A0A8J2JF23"/>
<comment type="cofactor">
    <cofactor evidence="1">
        <name>pyridoxal 5'-phosphate</name>
        <dbReference type="ChEBI" id="CHEBI:597326"/>
    </cofactor>
</comment>
<keyword evidence="11" id="KW-1185">Reference proteome</keyword>
<dbReference type="EMBL" id="CAJVCH010059844">
    <property type="protein sequence ID" value="CAG7719241.1"/>
    <property type="molecule type" value="Genomic_DNA"/>
</dbReference>
<evidence type="ECO:0000256" key="5">
    <source>
        <dbReference type="ARBA" id="ARBA00022898"/>
    </source>
</evidence>
<reference evidence="10" key="1">
    <citation type="submission" date="2021-06" db="EMBL/GenBank/DDBJ databases">
        <authorList>
            <person name="Hodson N. C."/>
            <person name="Mongue J. A."/>
            <person name="Jaron S. K."/>
        </authorList>
    </citation>
    <scope>NUCLEOTIDE SEQUENCE</scope>
</reference>
<comment type="subunit">
    <text evidence="2">Homodimer.</text>
</comment>
<protein>
    <recommendedName>
        <fullName evidence="8">alanine transaminase</fullName>
        <ecNumber evidence="8">2.6.1.2</ecNumber>
    </recommendedName>
</protein>
<dbReference type="OrthoDB" id="1732682at2759"/>
<proteinExistence type="inferred from homology"/>
<comment type="caution">
    <text evidence="10">The sequence shown here is derived from an EMBL/GenBank/DDBJ whole genome shotgun (WGS) entry which is preliminary data.</text>
</comment>
<evidence type="ECO:0000313" key="10">
    <source>
        <dbReference type="EMBL" id="CAG7719241.1"/>
    </source>
</evidence>
<dbReference type="EC" id="2.6.1.2" evidence="8"/>
<dbReference type="Proteomes" id="UP000708208">
    <property type="component" value="Unassembled WGS sequence"/>
</dbReference>
<evidence type="ECO:0000256" key="1">
    <source>
        <dbReference type="ARBA" id="ARBA00001933"/>
    </source>
</evidence>
<feature type="non-terminal residue" evidence="10">
    <location>
        <position position="1"/>
    </location>
</feature>